<sequence>MKKIFGCFNSAIQARKPIVMNKIEMSKEILDHPDATGVIMKYLLTRDLLNWNSREIPATKMKKEIMRDQLSNSI</sequence>
<name>A0A8H3LXI9_9GLOM</name>
<dbReference type="Proteomes" id="UP000615446">
    <property type="component" value="Unassembled WGS sequence"/>
</dbReference>
<reference evidence="1" key="1">
    <citation type="submission" date="2019-10" db="EMBL/GenBank/DDBJ databases">
        <title>Conservation and host-specific expression of non-tandemly repeated heterogenous ribosome RNA gene in arbuscular mycorrhizal fungi.</title>
        <authorList>
            <person name="Maeda T."/>
            <person name="Kobayashi Y."/>
            <person name="Nakagawa T."/>
            <person name="Ezawa T."/>
            <person name="Yamaguchi K."/>
            <person name="Bino T."/>
            <person name="Nishimoto Y."/>
            <person name="Shigenobu S."/>
            <person name="Kawaguchi M."/>
        </authorList>
    </citation>
    <scope>NUCLEOTIDE SEQUENCE</scope>
    <source>
        <strain evidence="1">HR1</strain>
    </source>
</reference>
<comment type="caution">
    <text evidence="1">The sequence shown here is derived from an EMBL/GenBank/DDBJ whole genome shotgun (WGS) entry which is preliminary data.</text>
</comment>
<proteinExistence type="predicted"/>
<dbReference type="OrthoDB" id="10574625at2759"/>
<evidence type="ECO:0000313" key="1">
    <source>
        <dbReference type="EMBL" id="GES96777.1"/>
    </source>
</evidence>
<accession>A0A8H3LXI9</accession>
<organism evidence="1 2">
    <name type="scientific">Rhizophagus clarus</name>
    <dbReference type="NCBI Taxonomy" id="94130"/>
    <lineage>
        <taxon>Eukaryota</taxon>
        <taxon>Fungi</taxon>
        <taxon>Fungi incertae sedis</taxon>
        <taxon>Mucoromycota</taxon>
        <taxon>Glomeromycotina</taxon>
        <taxon>Glomeromycetes</taxon>
        <taxon>Glomerales</taxon>
        <taxon>Glomeraceae</taxon>
        <taxon>Rhizophagus</taxon>
    </lineage>
</organism>
<evidence type="ECO:0000313" key="2">
    <source>
        <dbReference type="Proteomes" id="UP000615446"/>
    </source>
</evidence>
<gene>
    <name evidence="1" type="ORF">RCL2_002339300</name>
</gene>
<protein>
    <submittedName>
        <fullName evidence="1">Uncharacterized protein</fullName>
    </submittedName>
</protein>
<dbReference type="AlphaFoldDB" id="A0A8H3LXI9"/>
<dbReference type="EMBL" id="BLAL01000252">
    <property type="protein sequence ID" value="GES96777.1"/>
    <property type="molecule type" value="Genomic_DNA"/>
</dbReference>